<dbReference type="InterPro" id="IPR000182">
    <property type="entry name" value="GNAT_dom"/>
</dbReference>
<keyword evidence="3" id="KW-1185">Reference proteome</keyword>
<dbReference type="PANTHER" id="PTHR43792:SF1">
    <property type="entry name" value="N-ACETYLTRANSFERASE DOMAIN-CONTAINING PROTEIN"/>
    <property type="match status" value="1"/>
</dbReference>
<dbReference type="AlphaFoldDB" id="A0A1Z4LNW6"/>
<name>A0A1Z4LNW6_9CYAN</name>
<evidence type="ECO:0000259" key="1">
    <source>
        <dbReference type="PROSITE" id="PS51186"/>
    </source>
</evidence>
<dbReference type="EMBL" id="AP018227">
    <property type="protein sequence ID" value="BAY82926.1"/>
    <property type="molecule type" value="Genomic_DNA"/>
</dbReference>
<dbReference type="PANTHER" id="PTHR43792">
    <property type="entry name" value="GNAT FAMILY, PUTATIVE (AFU_ORTHOLOGUE AFUA_3G00765)-RELATED-RELATED"/>
    <property type="match status" value="1"/>
</dbReference>
<dbReference type="Proteomes" id="UP000218418">
    <property type="component" value="Chromosome"/>
</dbReference>
<reference evidence="2 3" key="1">
    <citation type="submission" date="2017-06" db="EMBL/GenBank/DDBJ databases">
        <title>Genome sequencing of cyanobaciteial culture collection at National Institute for Environmental Studies (NIES).</title>
        <authorList>
            <person name="Hirose Y."/>
            <person name="Shimura Y."/>
            <person name="Fujisawa T."/>
            <person name="Nakamura Y."/>
            <person name="Kawachi M."/>
        </authorList>
    </citation>
    <scope>NUCLEOTIDE SEQUENCE [LARGE SCALE GENOMIC DNA]</scope>
    <source>
        <strain evidence="2 3">NIES-267</strain>
    </source>
</reference>
<dbReference type="Pfam" id="PF13302">
    <property type="entry name" value="Acetyltransf_3"/>
    <property type="match status" value="1"/>
</dbReference>
<dbReference type="PROSITE" id="PS51186">
    <property type="entry name" value="GNAT"/>
    <property type="match status" value="1"/>
</dbReference>
<dbReference type="SUPFAM" id="SSF55729">
    <property type="entry name" value="Acyl-CoA N-acyltransferases (Nat)"/>
    <property type="match status" value="1"/>
</dbReference>
<evidence type="ECO:0000313" key="3">
    <source>
        <dbReference type="Proteomes" id="UP000218418"/>
    </source>
</evidence>
<feature type="domain" description="N-acetyltransferase" evidence="1">
    <location>
        <begin position="44"/>
        <end position="193"/>
    </location>
</feature>
<gene>
    <name evidence="2" type="ORF">NIES267_24120</name>
</gene>
<evidence type="ECO:0000313" key="2">
    <source>
        <dbReference type="EMBL" id="BAY82926.1"/>
    </source>
</evidence>
<sequence>MELAKDLISRIFQQRVQQNSPLVNIEIISNRLLLKSISLSYKKPIFENFTEEITTYMYPCPAKNITEAASFIKNSLEGMKNEHELILVILEKESQEFLGCAGIHRVNSKHPEFGIWLKKTAHRNGYGLEAVTAMKNWCEENLDCEYFTYPVDKENHPSRRIPEKLGGEIIRTYEKRNLSGRILNLVEYKIHRTANSEQ</sequence>
<dbReference type="InterPro" id="IPR051531">
    <property type="entry name" value="N-acetyltransferase"/>
</dbReference>
<protein>
    <recommendedName>
        <fullName evidence="1">N-acetyltransferase domain-containing protein</fullName>
    </recommendedName>
</protein>
<dbReference type="Gene3D" id="3.40.630.30">
    <property type="match status" value="1"/>
</dbReference>
<organism evidence="2 3">
    <name type="scientific">Calothrix parasitica NIES-267</name>
    <dbReference type="NCBI Taxonomy" id="1973488"/>
    <lineage>
        <taxon>Bacteria</taxon>
        <taxon>Bacillati</taxon>
        <taxon>Cyanobacteriota</taxon>
        <taxon>Cyanophyceae</taxon>
        <taxon>Nostocales</taxon>
        <taxon>Calotrichaceae</taxon>
        <taxon>Calothrix</taxon>
    </lineage>
</organism>
<proteinExistence type="predicted"/>
<accession>A0A1Z4LNW6</accession>
<dbReference type="OrthoDB" id="9799321at2"/>
<dbReference type="GO" id="GO:0016747">
    <property type="term" value="F:acyltransferase activity, transferring groups other than amino-acyl groups"/>
    <property type="evidence" value="ECO:0007669"/>
    <property type="project" value="InterPro"/>
</dbReference>
<dbReference type="InterPro" id="IPR016181">
    <property type="entry name" value="Acyl_CoA_acyltransferase"/>
</dbReference>